<dbReference type="GO" id="GO:0006865">
    <property type="term" value="P:amino acid transport"/>
    <property type="evidence" value="ECO:0007669"/>
    <property type="project" value="InterPro"/>
</dbReference>
<evidence type="ECO:0000313" key="8">
    <source>
        <dbReference type="Proteomes" id="UP000249008"/>
    </source>
</evidence>
<keyword evidence="3 6" id="KW-0812">Transmembrane</keyword>
<protein>
    <submittedName>
        <fullName evidence="7">LysE type translocator</fullName>
    </submittedName>
</protein>
<dbReference type="GeneID" id="78456234"/>
<name>A0AAX1TND5_9FUSO</name>
<evidence type="ECO:0000256" key="2">
    <source>
        <dbReference type="ARBA" id="ARBA00022475"/>
    </source>
</evidence>
<sequence length="207" mass="23319">MDLTFFKGMITGLILSLPFGPVGIYCMEKTLVEGQKEGYVSSLGMVTVDVIYGLTALLFINKIDDFIIKYECFLEIGISIFLLVVGLKKMSRKMKVKKIELDPVGIIQNYFTTFAVALANVSSIFTIMVIFTTLRIFESEGHAVPFQVACGIFLGGAAEWFFTTFLLSHWRRTITEENLIKISRISGGLIFIFGIITLFHSFNKIFF</sequence>
<keyword evidence="2" id="KW-1003">Cell membrane</keyword>
<dbReference type="RefSeq" id="WP_005979962.1">
    <property type="nucleotide sequence ID" value="NZ_CABKNW010000004.1"/>
</dbReference>
<feature type="transmembrane region" description="Helical" evidence="6">
    <location>
        <begin position="66"/>
        <end position="87"/>
    </location>
</feature>
<reference evidence="7 8" key="1">
    <citation type="submission" date="2018-06" db="EMBL/GenBank/DDBJ databases">
        <authorList>
            <consortium name="Pathogen Informatics"/>
            <person name="Doyle S."/>
        </authorList>
    </citation>
    <scope>NUCLEOTIDE SEQUENCE [LARGE SCALE GENOMIC DNA]</scope>
    <source>
        <strain evidence="7 8">NCTC12112</strain>
    </source>
</reference>
<feature type="transmembrane region" description="Helical" evidence="6">
    <location>
        <begin position="182"/>
        <end position="202"/>
    </location>
</feature>
<feature type="transmembrane region" description="Helical" evidence="6">
    <location>
        <begin position="6"/>
        <end position="27"/>
    </location>
</feature>
<keyword evidence="4 6" id="KW-1133">Transmembrane helix</keyword>
<evidence type="ECO:0000313" key="7">
    <source>
        <dbReference type="EMBL" id="SQJ03919.1"/>
    </source>
</evidence>
<dbReference type="KEGG" id="ful:C4N20_15510"/>
<feature type="transmembrane region" description="Helical" evidence="6">
    <location>
        <begin position="39"/>
        <end position="60"/>
    </location>
</feature>
<dbReference type="InterPro" id="IPR001123">
    <property type="entry name" value="LeuE-type"/>
</dbReference>
<accession>A0AAX1TND5</accession>
<dbReference type="GO" id="GO:0005886">
    <property type="term" value="C:plasma membrane"/>
    <property type="evidence" value="ECO:0007669"/>
    <property type="project" value="UniProtKB-SubCell"/>
</dbReference>
<dbReference type="Proteomes" id="UP000249008">
    <property type="component" value="Chromosome 1"/>
</dbReference>
<dbReference type="AlphaFoldDB" id="A0AAX1TND5"/>
<feature type="transmembrane region" description="Helical" evidence="6">
    <location>
        <begin position="146"/>
        <end position="170"/>
    </location>
</feature>
<evidence type="ECO:0000256" key="3">
    <source>
        <dbReference type="ARBA" id="ARBA00022692"/>
    </source>
</evidence>
<evidence type="ECO:0000256" key="6">
    <source>
        <dbReference type="SAM" id="Phobius"/>
    </source>
</evidence>
<dbReference type="EMBL" id="LS483487">
    <property type="protein sequence ID" value="SQJ03919.1"/>
    <property type="molecule type" value="Genomic_DNA"/>
</dbReference>
<evidence type="ECO:0000256" key="1">
    <source>
        <dbReference type="ARBA" id="ARBA00004651"/>
    </source>
</evidence>
<proteinExistence type="predicted"/>
<keyword evidence="5 6" id="KW-0472">Membrane</keyword>
<feature type="transmembrane region" description="Helical" evidence="6">
    <location>
        <begin position="108"/>
        <end position="134"/>
    </location>
</feature>
<gene>
    <name evidence="7" type="ORF">NCTC12112_01682</name>
</gene>
<evidence type="ECO:0000256" key="4">
    <source>
        <dbReference type="ARBA" id="ARBA00022989"/>
    </source>
</evidence>
<organism evidence="7 8">
    <name type="scientific">Fusobacterium ulcerans</name>
    <dbReference type="NCBI Taxonomy" id="861"/>
    <lineage>
        <taxon>Bacteria</taxon>
        <taxon>Fusobacteriati</taxon>
        <taxon>Fusobacteriota</taxon>
        <taxon>Fusobacteriia</taxon>
        <taxon>Fusobacteriales</taxon>
        <taxon>Fusobacteriaceae</taxon>
        <taxon>Fusobacterium</taxon>
    </lineage>
</organism>
<comment type="subcellular location">
    <subcellularLocation>
        <location evidence="1">Cell membrane</location>
        <topology evidence="1">Multi-pass membrane protein</topology>
    </subcellularLocation>
</comment>
<dbReference type="Pfam" id="PF01810">
    <property type="entry name" value="LysE"/>
    <property type="match status" value="1"/>
</dbReference>
<evidence type="ECO:0000256" key="5">
    <source>
        <dbReference type="ARBA" id="ARBA00023136"/>
    </source>
</evidence>